<dbReference type="PANTHER" id="PTHR34309">
    <property type="entry name" value="SLR1406 PROTEIN"/>
    <property type="match status" value="1"/>
</dbReference>
<comment type="caution">
    <text evidence="1">The sequence shown here is derived from an EMBL/GenBank/DDBJ whole genome shotgun (WGS) entry which is preliminary data.</text>
</comment>
<gene>
    <name evidence="1" type="ORF">C7450_111123</name>
</gene>
<protein>
    <submittedName>
        <fullName evidence="1">Uncharacterized protein GlcG (DUF336 family)</fullName>
    </submittedName>
</protein>
<dbReference type="InterPro" id="IPR005624">
    <property type="entry name" value="PduO/GlcC-like"/>
</dbReference>
<name>A0A2V3TYJ6_9HYPH</name>
<dbReference type="Pfam" id="PF03928">
    <property type="entry name" value="HbpS-like"/>
    <property type="match status" value="1"/>
</dbReference>
<dbReference type="OrthoDB" id="9815788at2"/>
<proteinExistence type="predicted"/>
<dbReference type="RefSeq" id="WP_110377059.1">
    <property type="nucleotide sequence ID" value="NZ_JAHBRY010000001.1"/>
</dbReference>
<accession>A0A2V3TYJ6</accession>
<dbReference type="SUPFAM" id="SSF143744">
    <property type="entry name" value="GlcG-like"/>
    <property type="match status" value="1"/>
</dbReference>
<dbReference type="InterPro" id="IPR052517">
    <property type="entry name" value="GlcG_carb_metab_protein"/>
</dbReference>
<evidence type="ECO:0000313" key="1">
    <source>
        <dbReference type="EMBL" id="PXW54592.1"/>
    </source>
</evidence>
<keyword evidence="2" id="KW-1185">Reference proteome</keyword>
<dbReference type="InterPro" id="IPR038084">
    <property type="entry name" value="PduO/GlcC-like_sf"/>
</dbReference>
<dbReference type="PANTHER" id="PTHR34309:SF10">
    <property type="entry name" value="SLR1406 PROTEIN"/>
    <property type="match status" value="1"/>
</dbReference>
<sequence>MRQILSIETAEALKAATAALDVGAARGHALAVCVTDASGTPLVLLRDDNARQTTVEMAVNKAWTAAAHRRATHELAAVVQPGQPGFGANIQFGGRLSPLPGGLPIAIEDAVAGGIGVSGGDAETDIAAARAGLDAIG</sequence>
<reference evidence="1 2" key="1">
    <citation type="submission" date="2018-05" db="EMBL/GenBank/DDBJ databases">
        <title>Genomic Encyclopedia of Type Strains, Phase IV (KMG-IV): sequencing the most valuable type-strain genomes for metagenomic binning, comparative biology and taxonomic classification.</title>
        <authorList>
            <person name="Goeker M."/>
        </authorList>
    </citation>
    <scope>NUCLEOTIDE SEQUENCE [LARGE SCALE GENOMIC DNA]</scope>
    <source>
        <strain evidence="1 2">DSM 6462</strain>
    </source>
</reference>
<evidence type="ECO:0000313" key="2">
    <source>
        <dbReference type="Proteomes" id="UP000248021"/>
    </source>
</evidence>
<dbReference type="Gene3D" id="3.30.450.150">
    <property type="entry name" value="Haem-degrading domain"/>
    <property type="match status" value="1"/>
</dbReference>
<dbReference type="AlphaFoldDB" id="A0A2V3TYJ6"/>
<dbReference type="Proteomes" id="UP000248021">
    <property type="component" value="Unassembled WGS sequence"/>
</dbReference>
<organism evidence="1 2">
    <name type="scientific">Chelatococcus asaccharovorans</name>
    <dbReference type="NCBI Taxonomy" id="28210"/>
    <lineage>
        <taxon>Bacteria</taxon>
        <taxon>Pseudomonadati</taxon>
        <taxon>Pseudomonadota</taxon>
        <taxon>Alphaproteobacteria</taxon>
        <taxon>Hyphomicrobiales</taxon>
        <taxon>Chelatococcaceae</taxon>
        <taxon>Chelatococcus</taxon>
    </lineage>
</organism>
<dbReference type="EMBL" id="QJJK01000011">
    <property type="protein sequence ID" value="PXW54592.1"/>
    <property type="molecule type" value="Genomic_DNA"/>
</dbReference>